<dbReference type="PANTHER" id="PTHR33295:SF18">
    <property type="entry name" value="AAA+ ATPASE DOMAIN-CONTAINING PROTEIN"/>
    <property type="match status" value="1"/>
</dbReference>
<dbReference type="Pfam" id="PF13173">
    <property type="entry name" value="AAA_14"/>
    <property type="match status" value="1"/>
</dbReference>
<protein>
    <recommendedName>
        <fullName evidence="5">AAA domain-containing protein</fullName>
    </recommendedName>
</protein>
<dbReference type="HOGENOM" id="CLU_041527_1_0_9"/>
<dbReference type="SUPFAM" id="SSF52540">
    <property type="entry name" value="P-loop containing nucleoside triphosphate hydrolases"/>
    <property type="match status" value="1"/>
</dbReference>
<evidence type="ECO:0008006" key="5">
    <source>
        <dbReference type="Google" id="ProtNLM"/>
    </source>
</evidence>
<evidence type="ECO:0000259" key="2">
    <source>
        <dbReference type="Pfam" id="PF13635"/>
    </source>
</evidence>
<accession>D4RYP7</accession>
<feature type="domain" description="AAA" evidence="1">
    <location>
        <begin position="35"/>
        <end position="165"/>
    </location>
</feature>
<comment type="caution">
    <text evidence="3">The sequence shown here is derived from an EMBL/GenBank/DDBJ whole genome shotgun (WGS) entry which is preliminary data.</text>
</comment>
<proteinExistence type="predicted"/>
<evidence type="ECO:0000259" key="1">
    <source>
        <dbReference type="Pfam" id="PF13173"/>
    </source>
</evidence>
<evidence type="ECO:0000313" key="3">
    <source>
        <dbReference type="EMBL" id="EFF68871.1"/>
    </source>
</evidence>
<name>D4RYP7_9FIRM</name>
<gene>
    <name evidence="3" type="ORF">BUTYVIB_00955</name>
</gene>
<organism evidence="3 4">
    <name type="scientific">Eshraghiella crossota DSM 2876</name>
    <dbReference type="NCBI Taxonomy" id="511680"/>
    <lineage>
        <taxon>Bacteria</taxon>
        <taxon>Bacillati</taxon>
        <taxon>Bacillota</taxon>
        <taxon>Clostridia</taxon>
        <taxon>Lachnospirales</taxon>
        <taxon>Lachnospiraceae</taxon>
        <taxon>Eshraghiella</taxon>
    </lineage>
</organism>
<dbReference type="Proteomes" id="UP000006238">
    <property type="component" value="Unassembled WGS sequence"/>
</dbReference>
<evidence type="ECO:0000313" key="4">
    <source>
        <dbReference type="Proteomes" id="UP000006238"/>
    </source>
</evidence>
<dbReference type="InterPro" id="IPR041682">
    <property type="entry name" value="AAA_14"/>
</dbReference>
<dbReference type="EMBL" id="ABWN01000023">
    <property type="protein sequence ID" value="EFF68871.1"/>
    <property type="molecule type" value="Genomic_DNA"/>
</dbReference>
<keyword evidence="4" id="KW-1185">Reference proteome</keyword>
<dbReference type="STRING" id="45851.BHV86_00325"/>
<sequence length="431" mass="50258">MRVWAKAFNRKETYMVIERTVYLDKLISKKHNGLIKVITGIRRCGKSYLLFQLFKNQLLANGVDAEHIIEIAFDAFENKQYQDPYVLFPYLKEKISGEGMFYVLLDEVQLLDQFESVLNSLLHMRNVDIYVTGSNAHFLSKDVITEFRGRGDEVHMYPLSFEEFMSVYDGTKQDGWNEYMLYGGLPLILNFTTPEEKIAFLKSLFEETYISDIVGRHRVRNRSELEELLNILSSSIGSLTNPSKLSATFKSVKQKTISKNTLTNYIEYLCDSFLIDKAVRYDIKGKKYIDTPSKYYFTDMGLRNARLNFRQMEETHTMENIIFNELKMRGYNVDVGVVPVNYTTKDGNNVRKQLEIDFVCNQASKRYYIQSAFAMPTQEKMEQEQRSLMLTGDAFKKIIITKDTPAKYYNDDGVLIMGIYDFLLNKDSLEW</sequence>
<reference evidence="3 4" key="1">
    <citation type="submission" date="2010-02" db="EMBL/GenBank/DDBJ databases">
        <authorList>
            <person name="Weinstock G."/>
            <person name="Sodergren E."/>
            <person name="Clifton S."/>
            <person name="Fulton L."/>
            <person name="Fulton B."/>
            <person name="Courtney L."/>
            <person name="Fronick C."/>
            <person name="Harrison M."/>
            <person name="Strong C."/>
            <person name="Farmer C."/>
            <person name="Delahaunty K."/>
            <person name="Markovic C."/>
            <person name="Hall O."/>
            <person name="Minx P."/>
            <person name="Tomlinson C."/>
            <person name="Mitreva M."/>
            <person name="Nelson J."/>
            <person name="Hou S."/>
            <person name="Wollam A."/>
            <person name="Pepin K.H."/>
            <person name="Johnson M."/>
            <person name="Bhonagiri V."/>
            <person name="Zhang X."/>
            <person name="Suruliraj S."/>
            <person name="Warren W."/>
            <person name="Chinwalla A."/>
            <person name="Mardis E.R."/>
            <person name="Wilson R.K."/>
        </authorList>
    </citation>
    <scope>NUCLEOTIDE SEQUENCE [LARGE SCALE GENOMIC DNA]</scope>
    <source>
        <strain evidence="3 4">DSM 2876</strain>
    </source>
</reference>
<dbReference type="InterPro" id="IPR027417">
    <property type="entry name" value="P-loop_NTPase"/>
</dbReference>
<feature type="domain" description="DUF4143" evidence="2">
    <location>
        <begin position="211"/>
        <end position="368"/>
    </location>
</feature>
<dbReference type="InterPro" id="IPR025420">
    <property type="entry name" value="DUF4143"/>
</dbReference>
<dbReference type="AlphaFoldDB" id="D4RYP7"/>
<dbReference type="PANTHER" id="PTHR33295">
    <property type="entry name" value="ATPASE"/>
    <property type="match status" value="1"/>
</dbReference>
<dbReference type="Pfam" id="PF13635">
    <property type="entry name" value="DUF4143"/>
    <property type="match status" value="1"/>
</dbReference>
<dbReference type="eggNOG" id="COG1373">
    <property type="taxonomic scope" value="Bacteria"/>
</dbReference>